<dbReference type="InterPro" id="IPR002523">
    <property type="entry name" value="MgTranspt_CorA/ZnTranspt_ZntB"/>
</dbReference>
<evidence type="ECO:0000256" key="5">
    <source>
        <dbReference type="SAM" id="Phobius"/>
    </source>
</evidence>
<evidence type="ECO:0000256" key="2">
    <source>
        <dbReference type="ARBA" id="ARBA00022692"/>
    </source>
</evidence>
<dbReference type="GO" id="GO:0046873">
    <property type="term" value="F:metal ion transmembrane transporter activity"/>
    <property type="evidence" value="ECO:0007669"/>
    <property type="project" value="InterPro"/>
</dbReference>
<name>A0AAN6WTN6_9PEZI</name>
<dbReference type="GO" id="GO:0016020">
    <property type="term" value="C:membrane"/>
    <property type="evidence" value="ECO:0007669"/>
    <property type="project" value="UniProtKB-SubCell"/>
</dbReference>
<dbReference type="SUPFAM" id="SSF144083">
    <property type="entry name" value="Magnesium transport protein CorA, transmembrane region"/>
    <property type="match status" value="1"/>
</dbReference>
<dbReference type="EMBL" id="MU864391">
    <property type="protein sequence ID" value="KAK4188178.1"/>
    <property type="molecule type" value="Genomic_DNA"/>
</dbReference>
<proteinExistence type="predicted"/>
<keyword evidence="4 5" id="KW-0472">Membrane</keyword>
<feature type="non-terminal residue" evidence="6">
    <location>
        <position position="1"/>
    </location>
</feature>
<evidence type="ECO:0000313" key="6">
    <source>
        <dbReference type="EMBL" id="KAK4188178.1"/>
    </source>
</evidence>
<dbReference type="Gene3D" id="1.20.58.340">
    <property type="entry name" value="Magnesium transport protein CorA, transmembrane region"/>
    <property type="match status" value="1"/>
</dbReference>
<keyword evidence="7" id="KW-1185">Reference proteome</keyword>
<organism evidence="6 7">
    <name type="scientific">Podospora australis</name>
    <dbReference type="NCBI Taxonomy" id="1536484"/>
    <lineage>
        <taxon>Eukaryota</taxon>
        <taxon>Fungi</taxon>
        <taxon>Dikarya</taxon>
        <taxon>Ascomycota</taxon>
        <taxon>Pezizomycotina</taxon>
        <taxon>Sordariomycetes</taxon>
        <taxon>Sordariomycetidae</taxon>
        <taxon>Sordariales</taxon>
        <taxon>Podosporaceae</taxon>
        <taxon>Podospora</taxon>
    </lineage>
</organism>
<feature type="transmembrane region" description="Helical" evidence="5">
    <location>
        <begin position="546"/>
        <end position="568"/>
    </location>
</feature>
<comment type="caution">
    <text evidence="6">The sequence shown here is derived from an EMBL/GenBank/DDBJ whole genome shotgun (WGS) entry which is preliminary data.</text>
</comment>
<evidence type="ECO:0000256" key="1">
    <source>
        <dbReference type="ARBA" id="ARBA00004141"/>
    </source>
</evidence>
<evidence type="ECO:0000256" key="4">
    <source>
        <dbReference type="ARBA" id="ARBA00023136"/>
    </source>
</evidence>
<reference evidence="6" key="2">
    <citation type="submission" date="2023-05" db="EMBL/GenBank/DDBJ databases">
        <authorList>
            <consortium name="Lawrence Berkeley National Laboratory"/>
            <person name="Steindorff A."/>
            <person name="Hensen N."/>
            <person name="Bonometti L."/>
            <person name="Westerberg I."/>
            <person name="Brannstrom I.O."/>
            <person name="Guillou S."/>
            <person name="Cros-Aarteil S."/>
            <person name="Calhoun S."/>
            <person name="Haridas S."/>
            <person name="Kuo A."/>
            <person name="Mondo S."/>
            <person name="Pangilinan J."/>
            <person name="Riley R."/>
            <person name="Labutti K."/>
            <person name="Andreopoulos B."/>
            <person name="Lipzen A."/>
            <person name="Chen C."/>
            <person name="Yanf M."/>
            <person name="Daum C."/>
            <person name="Ng V."/>
            <person name="Clum A."/>
            <person name="Ohm R."/>
            <person name="Martin F."/>
            <person name="Silar P."/>
            <person name="Natvig D."/>
            <person name="Lalanne C."/>
            <person name="Gautier V."/>
            <person name="Ament-Velasquez S.L."/>
            <person name="Kruys A."/>
            <person name="Hutchinson M.I."/>
            <person name="Powell A.J."/>
            <person name="Barry K."/>
            <person name="Miller A.N."/>
            <person name="Grigoriev I.V."/>
            <person name="Debuchy R."/>
            <person name="Gladieux P."/>
            <person name="Thoren M.H."/>
            <person name="Johannesson H."/>
        </authorList>
    </citation>
    <scope>NUCLEOTIDE SEQUENCE</scope>
    <source>
        <strain evidence="6">PSN309</strain>
    </source>
</reference>
<gene>
    <name evidence="6" type="ORF">QBC35DRAFT_209234</name>
</gene>
<comment type="subcellular location">
    <subcellularLocation>
        <location evidence="1">Membrane</location>
        <topology evidence="1">Multi-pass membrane protein</topology>
    </subcellularLocation>
</comment>
<accession>A0AAN6WTN6</accession>
<evidence type="ECO:0000256" key="3">
    <source>
        <dbReference type="ARBA" id="ARBA00022989"/>
    </source>
</evidence>
<dbReference type="Pfam" id="PF01544">
    <property type="entry name" value="CorA"/>
    <property type="match status" value="1"/>
</dbReference>
<keyword evidence="2 5" id="KW-0812">Transmembrane</keyword>
<dbReference type="AlphaFoldDB" id="A0AAN6WTN6"/>
<keyword evidence="3 5" id="KW-1133">Transmembrane helix</keyword>
<evidence type="ECO:0000313" key="7">
    <source>
        <dbReference type="Proteomes" id="UP001302126"/>
    </source>
</evidence>
<sequence>SDENSEDICHEELADKIQDLGTQFVVIDPDGEILSVHKRPRITPTLAKSLPRLTSTLGLHSPQERVVILLGTASIYLIQVLPTNLYSWVSFTGVTSVCLRPRIQRRVAQMVLSGTAAESEWLRPINSSVSPVSRLDATTRIASFNTYTDYVDYLVNVSQYTYLRFVSAFFKSIPPIPSPAATTTTTLVADLQDSNWRFTTEVSIQTLSRTQDVKARVVIIECTKNFAFVNRNTLDLVAHFYDLNPFDLWFALERFLVSRYFKENQDLCPSFPAFPLATPRPDMPIMIWNGVPYASDREVDGVAGFLVTLSSKSGSSPKFPTAIILSQFGTPSPSPGAPSHTSATEIFRVMRPNEKALACTLLDQQALSLYQLDPTSPPPPPLRHVPARPSRLDLFTNLISIIPDPVTTVTSHPAELLLPFLHLTVRRISAEVDIVQSQVYTSNLANMYSLDDLNEPDKMVPLDFRIHSQVLNIDICLFRCAPIFRQFASLHSLADSPRARAIIDEMTLLAESMEKLKSETEKFVQRRVALLALAESRKSIQLSDSVALLTKLAFVFIPLTFSASLFGMNIDELGSGGLPIWVFVLTAMVVSGFTGVVWWAARHGDTVWKKVLSEELLGRSSKRQRANAAPKSADIALDEYRR</sequence>
<feature type="transmembrane region" description="Helical" evidence="5">
    <location>
        <begin position="580"/>
        <end position="601"/>
    </location>
</feature>
<dbReference type="Proteomes" id="UP001302126">
    <property type="component" value="Unassembled WGS sequence"/>
</dbReference>
<reference evidence="6" key="1">
    <citation type="journal article" date="2023" name="Mol. Phylogenet. Evol.">
        <title>Genome-scale phylogeny and comparative genomics of the fungal order Sordariales.</title>
        <authorList>
            <person name="Hensen N."/>
            <person name="Bonometti L."/>
            <person name="Westerberg I."/>
            <person name="Brannstrom I.O."/>
            <person name="Guillou S."/>
            <person name="Cros-Aarteil S."/>
            <person name="Calhoun S."/>
            <person name="Haridas S."/>
            <person name="Kuo A."/>
            <person name="Mondo S."/>
            <person name="Pangilinan J."/>
            <person name="Riley R."/>
            <person name="LaButti K."/>
            <person name="Andreopoulos B."/>
            <person name="Lipzen A."/>
            <person name="Chen C."/>
            <person name="Yan M."/>
            <person name="Daum C."/>
            <person name="Ng V."/>
            <person name="Clum A."/>
            <person name="Steindorff A."/>
            <person name="Ohm R.A."/>
            <person name="Martin F."/>
            <person name="Silar P."/>
            <person name="Natvig D.O."/>
            <person name="Lalanne C."/>
            <person name="Gautier V."/>
            <person name="Ament-Velasquez S.L."/>
            <person name="Kruys A."/>
            <person name="Hutchinson M.I."/>
            <person name="Powell A.J."/>
            <person name="Barry K."/>
            <person name="Miller A.N."/>
            <person name="Grigoriev I.V."/>
            <person name="Debuchy R."/>
            <person name="Gladieux P."/>
            <person name="Hiltunen Thoren M."/>
            <person name="Johannesson H."/>
        </authorList>
    </citation>
    <scope>NUCLEOTIDE SEQUENCE</scope>
    <source>
        <strain evidence="6">PSN309</strain>
    </source>
</reference>
<dbReference type="InterPro" id="IPR045863">
    <property type="entry name" value="CorA_TM1_TM2"/>
</dbReference>
<protein>
    <submittedName>
        <fullName evidence="6">Uncharacterized protein</fullName>
    </submittedName>
</protein>